<evidence type="ECO:0000313" key="3">
    <source>
        <dbReference type="Proteomes" id="UP000606974"/>
    </source>
</evidence>
<feature type="compositionally biased region" description="Low complexity" evidence="1">
    <location>
        <begin position="65"/>
        <end position="83"/>
    </location>
</feature>
<evidence type="ECO:0000256" key="1">
    <source>
        <dbReference type="SAM" id="MobiDB-lite"/>
    </source>
</evidence>
<comment type="caution">
    <text evidence="2">The sequence shown here is derived from an EMBL/GenBank/DDBJ whole genome shotgun (WGS) entry which is preliminary data.</text>
</comment>
<feature type="region of interest" description="Disordered" evidence="1">
    <location>
        <begin position="1"/>
        <end position="272"/>
    </location>
</feature>
<feature type="compositionally biased region" description="Basic and acidic residues" evidence="1">
    <location>
        <begin position="1"/>
        <end position="14"/>
    </location>
</feature>
<feature type="compositionally biased region" description="Low complexity" evidence="1">
    <location>
        <begin position="251"/>
        <end position="265"/>
    </location>
</feature>
<dbReference type="EMBL" id="JAACFV010000092">
    <property type="protein sequence ID" value="KAF7506198.1"/>
    <property type="molecule type" value="Genomic_DNA"/>
</dbReference>
<dbReference type="Proteomes" id="UP000606974">
    <property type="component" value="Unassembled WGS sequence"/>
</dbReference>
<feature type="compositionally biased region" description="Acidic residues" evidence="1">
    <location>
        <begin position="31"/>
        <end position="46"/>
    </location>
</feature>
<dbReference type="PANTHER" id="PTHR12774">
    <property type="entry name" value="PEROXISOMAL BIOGENESIS FACTOR 19"/>
    <property type="match status" value="1"/>
</dbReference>
<dbReference type="GO" id="GO:0005778">
    <property type="term" value="C:peroxisomal membrane"/>
    <property type="evidence" value="ECO:0007669"/>
    <property type="project" value="TreeGrafter"/>
</dbReference>
<keyword evidence="3" id="KW-1185">Reference proteome</keyword>
<evidence type="ECO:0000313" key="2">
    <source>
        <dbReference type="EMBL" id="KAF7506198.1"/>
    </source>
</evidence>
<sequence>MAESKGDAQPHNEAEAEAPPTSAPVTKPVTADDDSDPDFDDLDDVLDQFSSAHEQPKPKPQANVQPQQPTPSSSGPGRPSSSGKIPMAAPSLMTPESSESEEAFMARLAAEMSSVLGNLNPDPSASTASAEDISTMGKELEEFTSTMEKQGLKPEDLLKAILGDDLRTEASPPSAIPSTESKHQPSAQNPSKASSSSSGEKESFDSTIRRTMERMQASDSSATNAATKPATEGTTREEEDMLATLLKALESSGAAGTSDTASTGDPNSEDSLSKMFLGMMEQLTNKEMLYEPMKELDSKYPEWLTKKKGALPDEDYKRYEGQRGVVREIVAKFEEKGYSDEDSRCREFIWERMQRMQAMGSPPEDLIANPFPGMMGGGGSGKQDDAGCPTQ</sequence>
<name>A0A8H7AC89_9EURO</name>
<feature type="compositionally biased region" description="Polar residues" evidence="1">
    <location>
        <begin position="217"/>
        <end position="226"/>
    </location>
</feature>
<dbReference type="InterPro" id="IPR006708">
    <property type="entry name" value="Pex19"/>
</dbReference>
<dbReference type="InterPro" id="IPR038322">
    <property type="entry name" value="Pex19_C_sf"/>
</dbReference>
<feature type="compositionally biased region" description="Basic and acidic residues" evidence="1">
    <location>
        <begin position="150"/>
        <end position="168"/>
    </location>
</feature>
<dbReference type="Pfam" id="PF04614">
    <property type="entry name" value="Pex19"/>
    <property type="match status" value="1"/>
</dbReference>
<dbReference type="GO" id="GO:0033328">
    <property type="term" value="F:peroxisome membrane targeting sequence binding"/>
    <property type="evidence" value="ECO:0007669"/>
    <property type="project" value="TreeGrafter"/>
</dbReference>
<feature type="compositionally biased region" description="Low complexity" evidence="1">
    <location>
        <begin position="184"/>
        <end position="198"/>
    </location>
</feature>
<gene>
    <name evidence="2" type="ORF">GJ744_012178</name>
</gene>
<feature type="region of interest" description="Disordered" evidence="1">
    <location>
        <begin position="359"/>
        <end position="391"/>
    </location>
</feature>
<dbReference type="GO" id="GO:0045046">
    <property type="term" value="P:protein import into peroxisome membrane"/>
    <property type="evidence" value="ECO:0007669"/>
    <property type="project" value="TreeGrafter"/>
</dbReference>
<dbReference type="OrthoDB" id="21292at2759"/>
<organism evidence="2 3">
    <name type="scientific">Endocarpon pusillum</name>
    <dbReference type="NCBI Taxonomy" id="364733"/>
    <lineage>
        <taxon>Eukaryota</taxon>
        <taxon>Fungi</taxon>
        <taxon>Dikarya</taxon>
        <taxon>Ascomycota</taxon>
        <taxon>Pezizomycotina</taxon>
        <taxon>Eurotiomycetes</taxon>
        <taxon>Chaetothyriomycetidae</taxon>
        <taxon>Verrucariales</taxon>
        <taxon>Verrucariaceae</taxon>
        <taxon>Endocarpon</taxon>
    </lineage>
</organism>
<reference evidence="2" key="1">
    <citation type="submission" date="2020-02" db="EMBL/GenBank/DDBJ databases">
        <authorList>
            <person name="Palmer J.M."/>
        </authorList>
    </citation>
    <scope>NUCLEOTIDE SEQUENCE</scope>
    <source>
        <strain evidence="2">EPUS1.4</strain>
        <tissue evidence="2">Thallus</tissue>
    </source>
</reference>
<proteinExistence type="predicted"/>
<accession>A0A8H7AC89</accession>
<protein>
    <submittedName>
        <fullName evidence="2">Uncharacterized protein</fullName>
    </submittedName>
</protein>
<dbReference type="Gene3D" id="1.20.120.900">
    <property type="entry name" value="Pex19, mPTS binding domain"/>
    <property type="match status" value="1"/>
</dbReference>
<feature type="compositionally biased region" description="Polar residues" evidence="1">
    <location>
        <begin position="115"/>
        <end position="129"/>
    </location>
</feature>
<dbReference type="PANTHER" id="PTHR12774:SF2">
    <property type="entry name" value="PEROXISOMAL BIOGENESIS FACTOR 19"/>
    <property type="match status" value="1"/>
</dbReference>
<dbReference type="AlphaFoldDB" id="A0A8H7AC89"/>
<feature type="compositionally biased region" description="Basic and acidic residues" evidence="1">
    <location>
        <begin position="199"/>
        <end position="213"/>
    </location>
</feature>